<dbReference type="EMBL" id="CP036281">
    <property type="protein sequence ID" value="QDU82019.1"/>
    <property type="molecule type" value="Genomic_DNA"/>
</dbReference>
<dbReference type="KEGG" id="plon:Pla110_37720"/>
<keyword evidence="1" id="KW-0472">Membrane</keyword>
<name>A0A518CS18_9PLAN</name>
<dbReference type="Pfam" id="PF14158">
    <property type="entry name" value="YndJ"/>
    <property type="match status" value="1"/>
</dbReference>
<dbReference type="InterPro" id="IPR025450">
    <property type="entry name" value="YndJ-like"/>
</dbReference>
<proteinExistence type="predicted"/>
<keyword evidence="3" id="KW-1185">Reference proteome</keyword>
<keyword evidence="1" id="KW-1133">Transmembrane helix</keyword>
<feature type="transmembrane region" description="Helical" evidence="1">
    <location>
        <begin position="265"/>
        <end position="285"/>
    </location>
</feature>
<keyword evidence="1" id="KW-0812">Transmembrane</keyword>
<evidence type="ECO:0000313" key="3">
    <source>
        <dbReference type="Proteomes" id="UP000317178"/>
    </source>
</evidence>
<feature type="transmembrane region" description="Helical" evidence="1">
    <location>
        <begin position="167"/>
        <end position="193"/>
    </location>
</feature>
<feature type="transmembrane region" description="Helical" evidence="1">
    <location>
        <begin position="39"/>
        <end position="61"/>
    </location>
</feature>
<feature type="transmembrane region" description="Helical" evidence="1">
    <location>
        <begin position="82"/>
        <end position="103"/>
    </location>
</feature>
<protein>
    <submittedName>
        <fullName evidence="2">Uncharacterized protein</fullName>
    </submittedName>
</protein>
<dbReference type="AlphaFoldDB" id="A0A518CS18"/>
<feature type="transmembrane region" description="Helical" evidence="1">
    <location>
        <begin position="205"/>
        <end position="226"/>
    </location>
</feature>
<feature type="transmembrane region" description="Helical" evidence="1">
    <location>
        <begin position="109"/>
        <end position="129"/>
    </location>
</feature>
<feature type="transmembrane region" description="Helical" evidence="1">
    <location>
        <begin position="232"/>
        <end position="253"/>
    </location>
</feature>
<evidence type="ECO:0000313" key="2">
    <source>
        <dbReference type="EMBL" id="QDU82019.1"/>
    </source>
</evidence>
<organism evidence="2 3">
    <name type="scientific">Polystyrenella longa</name>
    <dbReference type="NCBI Taxonomy" id="2528007"/>
    <lineage>
        <taxon>Bacteria</taxon>
        <taxon>Pseudomonadati</taxon>
        <taxon>Planctomycetota</taxon>
        <taxon>Planctomycetia</taxon>
        <taxon>Planctomycetales</taxon>
        <taxon>Planctomycetaceae</taxon>
        <taxon>Polystyrenella</taxon>
    </lineage>
</organism>
<dbReference type="RefSeq" id="WP_197440277.1">
    <property type="nucleotide sequence ID" value="NZ_CP036281.1"/>
</dbReference>
<accession>A0A518CS18</accession>
<sequence length="341" mass="38052">MPSTNNPARRFPGKRVLLIILIWVALVASRRLELVELILLAGVGLSIPIIIELLSRTLAEIPFRDVLNKMKDEPSKLKWEPFLLRMIRLVWFPAFSFLAVALIVSDWRLIVLLLVPFAVLTMLFSLHGLASLVERQWSTTLCLLVAGQFYYPVSAVSLFLWKFEISLFGLPLGIILLTALHFQFAGLVLPILLAQLQKVYSSTTLNILCLSILASIPLVGLGIAGFPLIECVSALLLSTMLMAFACQQLFTAFSFRRHQPLVSSLLMISACSLLVSMPMAMVYAVGEFYEIAWISIPTMISWHGSLNAFGFCFCGLLGWMLNDRSIYKKSLVQRATPNEGL</sequence>
<feature type="transmembrane region" description="Helical" evidence="1">
    <location>
        <begin position="291"/>
        <end position="321"/>
    </location>
</feature>
<reference evidence="2 3" key="1">
    <citation type="submission" date="2019-02" db="EMBL/GenBank/DDBJ databases">
        <title>Deep-cultivation of Planctomycetes and their phenomic and genomic characterization uncovers novel biology.</title>
        <authorList>
            <person name="Wiegand S."/>
            <person name="Jogler M."/>
            <person name="Boedeker C."/>
            <person name="Pinto D."/>
            <person name="Vollmers J."/>
            <person name="Rivas-Marin E."/>
            <person name="Kohn T."/>
            <person name="Peeters S.H."/>
            <person name="Heuer A."/>
            <person name="Rast P."/>
            <person name="Oberbeckmann S."/>
            <person name="Bunk B."/>
            <person name="Jeske O."/>
            <person name="Meyerdierks A."/>
            <person name="Storesund J.E."/>
            <person name="Kallscheuer N."/>
            <person name="Luecker S."/>
            <person name="Lage O.M."/>
            <person name="Pohl T."/>
            <person name="Merkel B.J."/>
            <person name="Hornburger P."/>
            <person name="Mueller R.-W."/>
            <person name="Bruemmer F."/>
            <person name="Labrenz M."/>
            <person name="Spormann A.M."/>
            <person name="Op den Camp H."/>
            <person name="Overmann J."/>
            <person name="Amann R."/>
            <person name="Jetten M.S.M."/>
            <person name="Mascher T."/>
            <person name="Medema M.H."/>
            <person name="Devos D.P."/>
            <person name="Kaster A.-K."/>
            <person name="Ovreas L."/>
            <person name="Rohde M."/>
            <person name="Galperin M.Y."/>
            <person name="Jogler C."/>
        </authorList>
    </citation>
    <scope>NUCLEOTIDE SEQUENCE [LARGE SCALE GENOMIC DNA]</scope>
    <source>
        <strain evidence="2 3">Pla110</strain>
    </source>
</reference>
<dbReference type="Proteomes" id="UP000317178">
    <property type="component" value="Chromosome"/>
</dbReference>
<evidence type="ECO:0000256" key="1">
    <source>
        <dbReference type="SAM" id="Phobius"/>
    </source>
</evidence>
<gene>
    <name evidence="2" type="ORF">Pla110_37720</name>
</gene>